<dbReference type="PANTHER" id="PTHR43425:SF2">
    <property type="entry name" value="OXYGEN-INSENSITIVE NADPH NITROREDUCTASE"/>
    <property type="match status" value="1"/>
</dbReference>
<feature type="domain" description="Nitroreductase" evidence="6">
    <location>
        <begin position="33"/>
        <end position="187"/>
    </location>
</feature>
<evidence type="ECO:0000256" key="2">
    <source>
        <dbReference type="ARBA" id="ARBA00022630"/>
    </source>
</evidence>
<dbReference type="GO" id="GO:0016491">
    <property type="term" value="F:oxidoreductase activity"/>
    <property type="evidence" value="ECO:0007669"/>
    <property type="project" value="UniProtKB-UniRule"/>
</dbReference>
<evidence type="ECO:0000313" key="7">
    <source>
        <dbReference type="EMBL" id="RKK04899.1"/>
    </source>
</evidence>
<dbReference type="Proteomes" id="UP000278036">
    <property type="component" value="Unassembled WGS sequence"/>
</dbReference>
<keyword evidence="9" id="KW-1185">Reference proteome</keyword>
<protein>
    <submittedName>
        <fullName evidence="7">NADPH-dependent oxidoreductase</fullName>
    </submittedName>
</protein>
<keyword evidence="3 5" id="KW-0288">FMN</keyword>
<dbReference type="OrthoDB" id="3181400at2"/>
<keyword evidence="2 5" id="KW-0285">Flavoprotein</keyword>
<name>A0A3A9K0M7_9PROT</name>
<dbReference type="PIRSF" id="PIRSF005426">
    <property type="entry name" value="Frp"/>
    <property type="match status" value="1"/>
</dbReference>
<comment type="similarity">
    <text evidence="1 5">Belongs to the flavin oxidoreductase frp family.</text>
</comment>
<dbReference type="InterPro" id="IPR029479">
    <property type="entry name" value="Nitroreductase"/>
</dbReference>
<dbReference type="RefSeq" id="WP_120637651.1">
    <property type="nucleotide sequence ID" value="NZ_RAQU01000029.1"/>
</dbReference>
<comment type="caution">
    <text evidence="7">The sequence shown here is derived from an EMBL/GenBank/DDBJ whole genome shotgun (WGS) entry which is preliminary data.</text>
</comment>
<accession>A0A3A9K0M7</accession>
<reference evidence="7 10" key="1">
    <citation type="submission" date="2018-09" db="EMBL/GenBank/DDBJ databases">
        <title>Roseomonas sp. nov., isolated from feces of Tibetan antelopes in the Qinghai-Tibet plateau, China.</title>
        <authorList>
            <person name="Tian Z."/>
        </authorList>
    </citation>
    <scope>NUCLEOTIDE SEQUENCE [LARGE SCALE GENOMIC DNA]</scope>
    <source>
        <strain evidence="8 9">Z23</strain>
        <strain evidence="7 10">Z24</strain>
    </source>
</reference>
<evidence type="ECO:0000313" key="8">
    <source>
        <dbReference type="EMBL" id="RMI25032.1"/>
    </source>
</evidence>
<evidence type="ECO:0000256" key="1">
    <source>
        <dbReference type="ARBA" id="ARBA00008366"/>
    </source>
</evidence>
<sequence>MDHSLSTLFQARYGAAAPEAAIPSNAVLEALLSHRSVRAFLPDALPEGTLETLVAAGQSAGTSSNLQAWSVVAVEDPARRARLAELAGRQGFVAKAPLFLCFIADTSRLRRLGERQGQPMEGLDYLEAFIVAAVDAALAAQNIVVAAESLGLGTVYVGALRNKPEEVGVELGLPPGAVALFGLCVGRPDPAAPAAQIKPRLPQATVLHRERYDASAEAAAVEDYDNTLAGFSTAQGIGAQGWVGRMLKRVGTAADLHGRDTMKATLRRMGFPLR</sequence>
<evidence type="ECO:0000313" key="10">
    <source>
        <dbReference type="Proteomes" id="UP000278036"/>
    </source>
</evidence>
<evidence type="ECO:0000256" key="4">
    <source>
        <dbReference type="ARBA" id="ARBA00023002"/>
    </source>
</evidence>
<dbReference type="InParanoid" id="A0A3A9K0M7"/>
<dbReference type="EMBL" id="RAQU01000029">
    <property type="protein sequence ID" value="RKK04899.1"/>
    <property type="molecule type" value="Genomic_DNA"/>
</dbReference>
<dbReference type="AlphaFoldDB" id="A0A3A9K0M7"/>
<dbReference type="Gene3D" id="3.40.109.10">
    <property type="entry name" value="NADH Oxidase"/>
    <property type="match status" value="1"/>
</dbReference>
<evidence type="ECO:0000313" key="9">
    <source>
        <dbReference type="Proteomes" id="UP000274097"/>
    </source>
</evidence>
<dbReference type="Proteomes" id="UP000274097">
    <property type="component" value="Unassembled WGS sequence"/>
</dbReference>
<dbReference type="InterPro" id="IPR000415">
    <property type="entry name" value="Nitroreductase-like"/>
</dbReference>
<evidence type="ECO:0000256" key="5">
    <source>
        <dbReference type="PIRNR" id="PIRNR005426"/>
    </source>
</evidence>
<keyword evidence="4 5" id="KW-0560">Oxidoreductase</keyword>
<dbReference type="EMBL" id="RFLX01000006">
    <property type="protein sequence ID" value="RMI25032.1"/>
    <property type="molecule type" value="Genomic_DNA"/>
</dbReference>
<keyword evidence="5" id="KW-0521">NADP</keyword>
<gene>
    <name evidence="7" type="ORF">D6Z83_07200</name>
    <name evidence="8" type="ORF">EBE87_10440</name>
</gene>
<dbReference type="FunCoup" id="A0A3A9K0M7">
    <property type="interactions" value="53"/>
</dbReference>
<dbReference type="InterPro" id="IPR016446">
    <property type="entry name" value="Flavin_OxRdtase_Frp"/>
</dbReference>
<dbReference type="CDD" id="cd02146">
    <property type="entry name" value="NfsA-like"/>
    <property type="match status" value="1"/>
</dbReference>
<dbReference type="SUPFAM" id="SSF55469">
    <property type="entry name" value="FMN-dependent nitroreductase-like"/>
    <property type="match status" value="1"/>
</dbReference>
<dbReference type="PANTHER" id="PTHR43425">
    <property type="entry name" value="OXYGEN-INSENSITIVE NADPH NITROREDUCTASE"/>
    <property type="match status" value="1"/>
</dbReference>
<evidence type="ECO:0000259" key="6">
    <source>
        <dbReference type="Pfam" id="PF00881"/>
    </source>
</evidence>
<dbReference type="Pfam" id="PF00881">
    <property type="entry name" value="Nitroreductase"/>
    <property type="match status" value="1"/>
</dbReference>
<proteinExistence type="inferred from homology"/>
<organism evidence="7 10">
    <name type="scientific">Teichococcus wenyumeiae</name>
    <dbReference type="NCBI Taxonomy" id="2478470"/>
    <lineage>
        <taxon>Bacteria</taxon>
        <taxon>Pseudomonadati</taxon>
        <taxon>Pseudomonadota</taxon>
        <taxon>Alphaproteobacteria</taxon>
        <taxon>Acetobacterales</taxon>
        <taxon>Roseomonadaceae</taxon>
        <taxon>Roseomonas</taxon>
    </lineage>
</organism>
<evidence type="ECO:0000256" key="3">
    <source>
        <dbReference type="ARBA" id="ARBA00022643"/>
    </source>
</evidence>